<gene>
    <name evidence="3" type="ORF">Plil01_001754600</name>
</gene>
<organism evidence="3 4">
    <name type="scientific">Phytophthora lilii</name>
    <dbReference type="NCBI Taxonomy" id="2077276"/>
    <lineage>
        <taxon>Eukaryota</taxon>
        <taxon>Sar</taxon>
        <taxon>Stramenopiles</taxon>
        <taxon>Oomycota</taxon>
        <taxon>Peronosporomycetes</taxon>
        <taxon>Peronosporales</taxon>
        <taxon>Peronosporaceae</taxon>
        <taxon>Phytophthora</taxon>
    </lineage>
</organism>
<comment type="caution">
    <text evidence="3">The sequence shown here is derived from an EMBL/GenBank/DDBJ whole genome shotgun (WGS) entry which is preliminary data.</text>
</comment>
<dbReference type="PANTHER" id="PTHR31827">
    <property type="entry name" value="EMB|CAB89363.1"/>
    <property type="match status" value="1"/>
</dbReference>
<dbReference type="EMBL" id="BSXW01012432">
    <property type="protein sequence ID" value="GMF64782.1"/>
    <property type="molecule type" value="Genomic_DNA"/>
</dbReference>
<name>A0A9W6YDJ4_9STRA</name>
<dbReference type="Proteomes" id="UP001165083">
    <property type="component" value="Unassembled WGS sequence"/>
</dbReference>
<dbReference type="AlphaFoldDB" id="A0A9W6YDJ4"/>
<evidence type="ECO:0000259" key="2">
    <source>
        <dbReference type="Pfam" id="PF24906"/>
    </source>
</evidence>
<dbReference type="PANTHER" id="PTHR31827:SF1">
    <property type="entry name" value="EMB|CAB89363.1"/>
    <property type="match status" value="1"/>
</dbReference>
<evidence type="ECO:0000313" key="3">
    <source>
        <dbReference type="EMBL" id="GMF64782.1"/>
    </source>
</evidence>
<keyword evidence="4" id="KW-1185">Reference proteome</keyword>
<evidence type="ECO:0000256" key="1">
    <source>
        <dbReference type="SAM" id="MobiDB-lite"/>
    </source>
</evidence>
<dbReference type="OrthoDB" id="128705at2759"/>
<feature type="domain" description="WRKY19-like zinc finger" evidence="2">
    <location>
        <begin position="327"/>
        <end position="347"/>
    </location>
</feature>
<proteinExistence type="predicted"/>
<dbReference type="Pfam" id="PF24906">
    <property type="entry name" value="Zf_WRKY19"/>
    <property type="match status" value="1"/>
</dbReference>
<accession>A0A9W6YDJ4</accession>
<feature type="region of interest" description="Disordered" evidence="1">
    <location>
        <begin position="193"/>
        <end position="220"/>
    </location>
</feature>
<sequence length="956" mass="106095">MLDVRAVGADLTPAQRDETVKDVAFFLDEFGSTRAVRARLRAQELEVGRLQKRVWTLLGNDNMSNLQQEEENGDKEMALDKTEKEDEGVDDIMADLDFFLRNYGSTRAVRTELQNQKQQLVGLRRTVQWFLDRKKKVAKPCETGSSPSRTQSEKTVTFLEITEESGKQLKSQQANTAASEVSKAGEIVVVATAEHEDDNQNPQQRDVPDKSSHEEAATVPPTVVVASLEQTELFLTEKRDVCPPNSFARMPLVSNDFVNSGVVTAYMTALKNINEVCVQTSDTKSPENDKPQEITPEDSSMIIDQTEERSVRKPAASSISKNKSYTCSKPDCDKSAQVYGLCYRHGGYYTCKIEGCGRKAATRHLCRQHGGGTRCRFDSCEKFTVSGGKGYCTVHAVTQGIEIKRACKIEGCEQLQVKQGYCHRHRFEKKVGEDRVERILIQAVPSKADINQPSQYANQTKPEGRRPHHTTCKFPGCMKWVMREGDKNEYCPMHRDHYTSRVNSPRDSITETSTSFIHPHNEASSVQLSVVRLEYERRMRLQCKEPGCPLMGKNWGVKKGFCVRHGGGTTCTALAPAQQDETIADLTFFLDEFGSTRAVRVALDRQQSEITRLLRGERLQRDIPAVQQGQETNTDENAADTVDETMADLDFFLKTYGSTRAVREKLQLQAQKIASLTRVAQGDWDSLRGREGRNGGVDQDIRVGDVLQLHNSGAQVGNQSRDECNGEIPTAVAASHDECDYRVEPTENTTAGEKLGENCVVNVCDNERGSTREVLAGSSIARVSCLKADYDLHGLHNSPLATTKELAMTIGQKRPISGADANRRAENKEAKQCIVVYHGNETCSSSSNENHTDGVENMYGAEYRAKGAGGGELAVVSHSENIYETLRPQCRASAELARIEVPSLTASMVEKQVVHCLPVTAPSRAEESKSSTATHRPVLTFKTVEQGNEDFPCQLQ</sequence>
<protein>
    <submittedName>
        <fullName evidence="3">Unnamed protein product</fullName>
    </submittedName>
</protein>
<reference evidence="3" key="1">
    <citation type="submission" date="2023-04" db="EMBL/GenBank/DDBJ databases">
        <title>Phytophthora lilii NBRC 32176.</title>
        <authorList>
            <person name="Ichikawa N."/>
            <person name="Sato H."/>
            <person name="Tonouchi N."/>
        </authorList>
    </citation>
    <scope>NUCLEOTIDE SEQUENCE</scope>
    <source>
        <strain evidence="3">NBRC 32176</strain>
    </source>
</reference>
<evidence type="ECO:0000313" key="4">
    <source>
        <dbReference type="Proteomes" id="UP001165083"/>
    </source>
</evidence>
<dbReference type="InterPro" id="IPR056866">
    <property type="entry name" value="Znf_WRKY19"/>
</dbReference>
<feature type="compositionally biased region" description="Basic and acidic residues" evidence="1">
    <location>
        <begin position="206"/>
        <end position="216"/>
    </location>
</feature>